<organism evidence="1 2">
    <name type="scientific">Glycomyces endophyticus</name>
    <dbReference type="NCBI Taxonomy" id="480996"/>
    <lineage>
        <taxon>Bacteria</taxon>
        <taxon>Bacillati</taxon>
        <taxon>Actinomycetota</taxon>
        <taxon>Actinomycetes</taxon>
        <taxon>Glycomycetales</taxon>
        <taxon>Glycomycetaceae</taxon>
        <taxon>Glycomyces</taxon>
    </lineage>
</organism>
<reference evidence="1 2" key="1">
    <citation type="journal article" date="2019" name="Int. J. Syst. Evol. Microbiol.">
        <title>The Global Catalogue of Microorganisms (GCM) 10K type strain sequencing project: providing services to taxonomists for standard genome sequencing and annotation.</title>
        <authorList>
            <consortium name="The Broad Institute Genomics Platform"/>
            <consortium name="The Broad Institute Genome Sequencing Center for Infectious Disease"/>
            <person name="Wu L."/>
            <person name="Ma J."/>
        </authorList>
    </citation>
    <scope>NUCLEOTIDE SEQUENCE [LARGE SCALE GENOMIC DNA]</scope>
    <source>
        <strain evidence="1 2">JCM 16001</strain>
    </source>
</reference>
<dbReference type="Proteomes" id="UP001499851">
    <property type="component" value="Unassembled WGS sequence"/>
</dbReference>
<gene>
    <name evidence="1" type="ORF">GCM10009830_05100</name>
</gene>
<sequence length="123" mass="13696">MGLGRLAPHWIRARYAKALNEIPLPVRSFGGIDPAALTVLAEVEIAGQVLRFGRLAQVPRLWITLPDQYPQVMGFLTGLETGRPDLHLTELDHLEWASRPGRAAHIKREALTAWNIPSRNCEG</sequence>
<evidence type="ECO:0000313" key="1">
    <source>
        <dbReference type="EMBL" id="GAA1662788.1"/>
    </source>
</evidence>
<proteinExistence type="predicted"/>
<accession>A0ABN2G0E6</accession>
<name>A0ABN2G0E6_9ACTN</name>
<dbReference type="RefSeq" id="WP_344481334.1">
    <property type="nucleotide sequence ID" value="NZ_BAAAQF010000002.1"/>
</dbReference>
<keyword evidence="2" id="KW-1185">Reference proteome</keyword>
<comment type="caution">
    <text evidence="1">The sequence shown here is derived from an EMBL/GenBank/DDBJ whole genome shotgun (WGS) entry which is preliminary data.</text>
</comment>
<dbReference type="EMBL" id="BAAAQF010000002">
    <property type="protein sequence ID" value="GAA1662788.1"/>
    <property type="molecule type" value="Genomic_DNA"/>
</dbReference>
<evidence type="ECO:0000313" key="2">
    <source>
        <dbReference type="Proteomes" id="UP001499851"/>
    </source>
</evidence>
<protein>
    <submittedName>
        <fullName evidence="1">Uncharacterized protein</fullName>
    </submittedName>
</protein>